<dbReference type="Proteomes" id="UP001140076">
    <property type="component" value="Unassembled WGS sequence"/>
</dbReference>
<evidence type="ECO:0000313" key="1">
    <source>
        <dbReference type="EMBL" id="MDA0565594.1"/>
    </source>
</evidence>
<reference evidence="1" key="1">
    <citation type="submission" date="2021-10" db="EMBL/GenBank/DDBJ databases">
        <title>Streptomonospora sp. nov., isolated from mangrove soil.</title>
        <authorList>
            <person name="Chen X."/>
            <person name="Ge X."/>
            <person name="Liu W."/>
        </authorList>
    </citation>
    <scope>NUCLEOTIDE SEQUENCE</scope>
    <source>
        <strain evidence="1">S1-112</strain>
    </source>
</reference>
<organism evidence="1 2">
    <name type="scientific">Streptomonospora mangrovi</name>
    <dbReference type="NCBI Taxonomy" id="2883123"/>
    <lineage>
        <taxon>Bacteria</taxon>
        <taxon>Bacillati</taxon>
        <taxon>Actinomycetota</taxon>
        <taxon>Actinomycetes</taxon>
        <taxon>Streptosporangiales</taxon>
        <taxon>Nocardiopsidaceae</taxon>
        <taxon>Streptomonospora</taxon>
    </lineage>
</organism>
<name>A0A9X3NKT7_9ACTN</name>
<proteinExistence type="predicted"/>
<sequence length="370" mass="40667">MSESAPQIDLELFRLCLDAEEDDLADLMAAARATAPNLPHLLLSILHRDGHPLGSGARDELRRARRRAEDYRGLHRVLAAEVGCRVLKGPALGELYPDGLLRPVGDLELAVADEPSLWRAVRRVRRERPVQRIDVCLMGSDHRHVSAVLHWPSLDPLLDGPHLVEIRTAALPGNFRTVVPRTRLPEHPWTAGLLAVAEERFQRPFGPRDAMDMFALAGADCAPGPEAVAEQMAGLHMEPEVVELLHYAGSRAELGPLEELRYLIADAADREVQRREEAEAHGMALAAAWEGGNGETPQSRAGGLPIHGLPLRSVEAGREDWQRVRLRDFDEGTLLLTPVGDYLLAGRPLVSSAQYDSACRELDRLDALAG</sequence>
<keyword evidence="2" id="KW-1185">Reference proteome</keyword>
<dbReference type="EMBL" id="JAJAQC010000024">
    <property type="protein sequence ID" value="MDA0565594.1"/>
    <property type="molecule type" value="Genomic_DNA"/>
</dbReference>
<comment type="caution">
    <text evidence="1">The sequence shown here is derived from an EMBL/GenBank/DDBJ whole genome shotgun (WGS) entry which is preliminary data.</text>
</comment>
<dbReference type="RefSeq" id="WP_270072869.1">
    <property type="nucleotide sequence ID" value="NZ_JAJAQC010000024.1"/>
</dbReference>
<dbReference type="AlphaFoldDB" id="A0A9X3NKT7"/>
<accession>A0A9X3NKT7</accession>
<evidence type="ECO:0000313" key="2">
    <source>
        <dbReference type="Proteomes" id="UP001140076"/>
    </source>
</evidence>
<protein>
    <submittedName>
        <fullName evidence="1">Nucleotidyltransferase family protein</fullName>
    </submittedName>
</protein>
<gene>
    <name evidence="1" type="ORF">LG943_14905</name>
</gene>